<keyword evidence="3" id="KW-0501">Molybdenum cofactor biosynthesis</keyword>
<dbReference type="PROSITE" id="PS01078">
    <property type="entry name" value="MOCF_BIOSYNTHESIS_1"/>
    <property type="match status" value="1"/>
</dbReference>
<dbReference type="GO" id="GO:0006777">
    <property type="term" value="P:Mo-molybdopterin cofactor biosynthetic process"/>
    <property type="evidence" value="ECO:0007669"/>
    <property type="project" value="UniProtKB-KW"/>
</dbReference>
<dbReference type="Pfam" id="PF00994">
    <property type="entry name" value="MoCF_biosynth"/>
    <property type="match status" value="1"/>
</dbReference>
<organism evidence="5 7">
    <name type="scientific">Blautia producta</name>
    <dbReference type="NCBI Taxonomy" id="33035"/>
    <lineage>
        <taxon>Bacteria</taxon>
        <taxon>Bacillati</taxon>
        <taxon>Bacillota</taxon>
        <taxon>Clostridia</taxon>
        <taxon>Lachnospirales</taxon>
        <taxon>Lachnospiraceae</taxon>
        <taxon>Blautia</taxon>
    </lineage>
</organism>
<proteinExistence type="predicted"/>
<feature type="domain" description="MoaB/Mog" evidence="4">
    <location>
        <begin position="5"/>
        <end position="149"/>
    </location>
</feature>
<dbReference type="InterPro" id="IPR036425">
    <property type="entry name" value="MoaB/Mog-like_dom_sf"/>
</dbReference>
<dbReference type="AlphaFoldDB" id="A0A4P6M6V1"/>
<dbReference type="EC" id="2.7.7.75" evidence="5"/>
<dbReference type="InterPro" id="IPR008284">
    <property type="entry name" value="MoCF_biosynth_CS"/>
</dbReference>
<comment type="function">
    <text evidence="1">May be involved in the biosynthesis of molybdopterin.</text>
</comment>
<evidence type="ECO:0000256" key="2">
    <source>
        <dbReference type="ARBA" id="ARBA00005046"/>
    </source>
</evidence>
<reference evidence="6 8" key="2">
    <citation type="submission" date="2019-04" db="EMBL/GenBank/DDBJ databases">
        <authorList>
            <person name="Schori C."/>
            <person name="Ahrens C."/>
        </authorList>
    </citation>
    <scope>NUCLEOTIDE SEQUENCE [LARGE SCALE GENOMIC DNA]</scope>
    <source>
        <strain evidence="6 8">DSM 2950</strain>
    </source>
</reference>
<dbReference type="InterPro" id="IPR051920">
    <property type="entry name" value="MPT_Adenylyltrnsfr/MoaC-Rel"/>
</dbReference>
<dbReference type="EMBL" id="CP035945">
    <property type="protein sequence ID" value="QBE99343.1"/>
    <property type="molecule type" value="Genomic_DNA"/>
</dbReference>
<dbReference type="GO" id="GO:0061598">
    <property type="term" value="F:molybdopterin adenylyltransferase activity"/>
    <property type="evidence" value="ECO:0007669"/>
    <property type="project" value="UniProtKB-EC"/>
</dbReference>
<name>A0A4P6M6V1_9FIRM</name>
<evidence type="ECO:0000256" key="1">
    <source>
        <dbReference type="ARBA" id="ARBA00003487"/>
    </source>
</evidence>
<dbReference type="KEGG" id="bpro:PMF13cell1_04917"/>
<evidence type="ECO:0000259" key="4">
    <source>
        <dbReference type="SMART" id="SM00852"/>
    </source>
</evidence>
<evidence type="ECO:0000313" key="8">
    <source>
        <dbReference type="Proteomes" id="UP000515789"/>
    </source>
</evidence>
<protein>
    <submittedName>
        <fullName evidence="6">MogA/MoaB family molybdenum cofactor biosynthesis protein</fullName>
    </submittedName>
    <submittedName>
        <fullName evidence="5">Molybdopterin adenylyltransferase</fullName>
        <ecNumber evidence="5">2.7.7.75</ecNumber>
    </submittedName>
</protein>
<keyword evidence="5" id="KW-0808">Transferase</keyword>
<dbReference type="CDD" id="cd00886">
    <property type="entry name" value="MogA_MoaB"/>
    <property type="match status" value="1"/>
</dbReference>
<dbReference type="Proteomes" id="UP000515789">
    <property type="component" value="Chromosome"/>
</dbReference>
<dbReference type="PANTHER" id="PTHR43764">
    <property type="entry name" value="MOLYBDENUM COFACTOR BIOSYNTHESIS"/>
    <property type="match status" value="1"/>
</dbReference>
<dbReference type="Gene3D" id="3.40.980.10">
    <property type="entry name" value="MoaB/Mog-like domain"/>
    <property type="match status" value="1"/>
</dbReference>
<dbReference type="RefSeq" id="WP_018598402.1">
    <property type="nucleotide sequence ID" value="NZ_AP031439.1"/>
</dbReference>
<dbReference type="SMART" id="SM00852">
    <property type="entry name" value="MoCF_biosynth"/>
    <property type="match status" value="1"/>
</dbReference>
<evidence type="ECO:0000313" key="6">
    <source>
        <dbReference type="EMBL" id="QMW77504.1"/>
    </source>
</evidence>
<sequence>MRRAAVITSSDSGYAGEREDMSAPVICEILEKAGYQITYKILLPDERGMLSREMARLADEDTADLILTTGGTGFSPRDCMPEATMDICERQVPGIPEAMRAYSMQITKRAMLSRQAAGIRKKALIINLPGSPKAVRECLEYILPELGHGLDILQGTAHNCART</sequence>
<dbReference type="EMBL" id="CP039126">
    <property type="protein sequence ID" value="QMW77504.1"/>
    <property type="molecule type" value="Genomic_DNA"/>
</dbReference>
<dbReference type="NCBIfam" id="TIGR00177">
    <property type="entry name" value="molyb_syn"/>
    <property type="match status" value="1"/>
</dbReference>
<evidence type="ECO:0000313" key="7">
    <source>
        <dbReference type="Proteomes" id="UP000289794"/>
    </source>
</evidence>
<evidence type="ECO:0000313" key="5">
    <source>
        <dbReference type="EMBL" id="QBE99343.1"/>
    </source>
</evidence>
<dbReference type="PANTHER" id="PTHR43764:SF1">
    <property type="entry name" value="MOLYBDOPTERIN MOLYBDOTRANSFERASE"/>
    <property type="match status" value="1"/>
</dbReference>
<dbReference type="GeneID" id="75055552"/>
<evidence type="ECO:0000256" key="3">
    <source>
        <dbReference type="ARBA" id="ARBA00023150"/>
    </source>
</evidence>
<dbReference type="UniPathway" id="UPA00344"/>
<reference evidence="5 7" key="1">
    <citation type="submission" date="2019-01" db="EMBL/GenBank/DDBJ databases">
        <title>PMF-metabolizing Aryl O-demethylase.</title>
        <authorList>
            <person name="Kim M."/>
        </authorList>
    </citation>
    <scope>NUCLEOTIDE SEQUENCE [LARGE SCALE GENOMIC DNA]</scope>
    <source>
        <strain evidence="5 7">PMF1</strain>
    </source>
</reference>
<dbReference type="SUPFAM" id="SSF53218">
    <property type="entry name" value="Molybdenum cofactor biosynthesis proteins"/>
    <property type="match status" value="1"/>
</dbReference>
<keyword evidence="5" id="KW-0548">Nucleotidyltransferase</keyword>
<comment type="pathway">
    <text evidence="2">Cofactor biosynthesis; molybdopterin biosynthesis.</text>
</comment>
<accession>A0A4P6M6V1</accession>
<dbReference type="InterPro" id="IPR001453">
    <property type="entry name" value="MoaB/Mog_dom"/>
</dbReference>
<dbReference type="Proteomes" id="UP000289794">
    <property type="component" value="Chromosome"/>
</dbReference>
<gene>
    <name evidence="5" type="primary">mog</name>
    <name evidence="6" type="ORF">E5259_07835</name>
    <name evidence="5" type="ORF">PMF13cell1_04917</name>
</gene>